<feature type="region of interest" description="Disordered" evidence="4">
    <location>
        <begin position="469"/>
        <end position="505"/>
    </location>
</feature>
<evidence type="ECO:0000313" key="6">
    <source>
        <dbReference type="Proteomes" id="UP000053317"/>
    </source>
</evidence>
<dbReference type="Proteomes" id="UP000053317">
    <property type="component" value="Unassembled WGS sequence"/>
</dbReference>
<accession>A0A0G2E5U4</accession>
<reference evidence="5 6" key="1">
    <citation type="submission" date="2015-05" db="EMBL/GenBank/DDBJ databases">
        <title>Distinctive expansion of gene families associated with plant cell wall degradation and secondary metabolism in the genomes of grapevine trunk pathogens.</title>
        <authorList>
            <person name="Lawrence D.P."/>
            <person name="Travadon R."/>
            <person name="Rolshausen P.E."/>
            <person name="Baumgartner K."/>
        </authorList>
    </citation>
    <scope>NUCLEOTIDE SEQUENCE [LARGE SCALE GENOMIC DNA]</scope>
    <source>
        <strain evidence="5">UCRPC4</strain>
    </source>
</reference>
<comment type="caution">
    <text evidence="5">The sequence shown here is derived from an EMBL/GenBank/DDBJ whole genome shotgun (WGS) entry which is preliminary data.</text>
</comment>
<keyword evidence="2 3" id="KW-0175">Coiled coil</keyword>
<evidence type="ECO:0000256" key="3">
    <source>
        <dbReference type="SAM" id="Coils"/>
    </source>
</evidence>
<feature type="compositionally biased region" description="Acidic residues" evidence="4">
    <location>
        <begin position="600"/>
        <end position="609"/>
    </location>
</feature>
<comment type="similarity">
    <text evidence="1">Belongs to the ADIP family.</text>
</comment>
<evidence type="ECO:0000256" key="4">
    <source>
        <dbReference type="SAM" id="MobiDB-lite"/>
    </source>
</evidence>
<proteinExistence type="inferred from homology"/>
<evidence type="ECO:0000313" key="5">
    <source>
        <dbReference type="EMBL" id="KKY18069.1"/>
    </source>
</evidence>
<evidence type="ECO:0000256" key="2">
    <source>
        <dbReference type="ARBA" id="ARBA00023054"/>
    </source>
</evidence>
<gene>
    <name evidence="5" type="ORF">UCRPC4_g05273</name>
</gene>
<feature type="region of interest" description="Disordered" evidence="4">
    <location>
        <begin position="423"/>
        <end position="455"/>
    </location>
</feature>
<dbReference type="AlphaFoldDB" id="A0A0G2E5U4"/>
<dbReference type="EMBL" id="LCWF01000133">
    <property type="protein sequence ID" value="KKY18069.1"/>
    <property type="molecule type" value="Genomic_DNA"/>
</dbReference>
<dbReference type="InterPro" id="IPR021622">
    <property type="entry name" value="Afadin/alpha-actinin-bd"/>
</dbReference>
<name>A0A0G2E5U4_PHACM</name>
<organism evidence="5 6">
    <name type="scientific">Phaeomoniella chlamydospora</name>
    <name type="common">Phaeoacremonium chlamydosporum</name>
    <dbReference type="NCBI Taxonomy" id="158046"/>
    <lineage>
        <taxon>Eukaryota</taxon>
        <taxon>Fungi</taxon>
        <taxon>Dikarya</taxon>
        <taxon>Ascomycota</taxon>
        <taxon>Pezizomycotina</taxon>
        <taxon>Eurotiomycetes</taxon>
        <taxon>Chaetothyriomycetidae</taxon>
        <taxon>Phaeomoniellales</taxon>
        <taxon>Phaeomoniellaceae</taxon>
        <taxon>Phaeomoniella</taxon>
    </lineage>
</organism>
<reference evidence="5 6" key="2">
    <citation type="submission" date="2015-05" db="EMBL/GenBank/DDBJ databases">
        <authorList>
            <person name="Morales-Cruz A."/>
            <person name="Amrine K.C."/>
            <person name="Cantu D."/>
        </authorList>
    </citation>
    <scope>NUCLEOTIDE SEQUENCE [LARGE SCALE GENOMIC DNA]</scope>
    <source>
        <strain evidence="5">UCRPC4</strain>
    </source>
</reference>
<feature type="region of interest" description="Disordered" evidence="4">
    <location>
        <begin position="563"/>
        <end position="609"/>
    </location>
</feature>
<feature type="compositionally biased region" description="Basic residues" evidence="4">
    <location>
        <begin position="576"/>
        <end position="595"/>
    </location>
</feature>
<dbReference type="Pfam" id="PF11559">
    <property type="entry name" value="ADIP"/>
    <property type="match status" value="1"/>
</dbReference>
<sequence>MEQHSLQTASAYLNNLLLARGLLRNGKSIDFARPDKASGGTDATMAKVINLVHDLVLRRDREAEQHELLAGTIRTLRINESQHAAEIDRMQSKCDEFRRNLTAAEAQQRSLKASARKAESGAKELRDQMQRMKSTLDQVRSKCQSDVRKRDIELEKLKTHLVNLQRGKRDATGMNLISIAPQLRDVRPPPDTSSPHYTLEQETNAFLASFVKSLNADLEATSSEHKWLLYLIKRSMQELEEMMGAGGEDEESPELGLTFSKQKVSPPNCPSTQTYEDLATELNRLLEHCGSIMTNPSYVSIEEVEIRENEIVKLREGWEKMAGRLKEALMMMDTWRRRMIEGGETVNLEELGMGMDLGRSIAVPQLGQSDSGVDAGSSSILDGIEELDDSERLFGLDVRESLSKATDESIEDGIEAAGAVSNQLETTQSHGSARGSGIPQPQVPGRHLASSPARRGIRLLPPKSALAEIDDNIVRPSPSKRRLQSPRKVSFDDDIPPKAASSKPARDNVALEIDMNLNEDNADDSLSFEQILAEEAAKVASSSSSAHAPRLTITQKLAIAAAEAKEAETEAELMANKKRKRTGKSGIGKRGRRRSTLNPEELEELMGVR</sequence>
<protein>
    <submittedName>
        <fullName evidence="5">Putative nima interactive protein</fullName>
    </submittedName>
</protein>
<feature type="coiled-coil region" evidence="3">
    <location>
        <begin position="87"/>
        <end position="142"/>
    </location>
</feature>
<dbReference type="OrthoDB" id="312015at2759"/>
<evidence type="ECO:0000256" key="1">
    <source>
        <dbReference type="ARBA" id="ARBA00009291"/>
    </source>
</evidence>
<keyword evidence="6" id="KW-1185">Reference proteome</keyword>